<keyword evidence="2" id="KW-1185">Reference proteome</keyword>
<sequence length="149" mass="15082">MGADPLPPPAPVAAFCPTSHIATSFTAPVLSSQVGLAHPSGLFHICSIQPQDQPGSMGTVFSSGPVSPSSSLVKIPVSQPSSSILNTTTLQCQPPSSSHLVSLRHRSVVSHSSLSASAPPIGTLEVTGLGTDETLVAQSLGTSSAFQSR</sequence>
<dbReference type="AlphaFoldDB" id="A0A3S5B235"/>
<protein>
    <submittedName>
        <fullName evidence="1">Uncharacterized protein</fullName>
    </submittedName>
</protein>
<reference evidence="1" key="1">
    <citation type="submission" date="2018-11" db="EMBL/GenBank/DDBJ databases">
        <authorList>
            <consortium name="Pathogen Informatics"/>
        </authorList>
    </citation>
    <scope>NUCLEOTIDE SEQUENCE</scope>
</reference>
<gene>
    <name evidence="1" type="ORF">PXEA_LOCUS4497</name>
</gene>
<accession>A0A3S5B235</accession>
<evidence type="ECO:0000313" key="1">
    <source>
        <dbReference type="EMBL" id="VEL11057.1"/>
    </source>
</evidence>
<proteinExistence type="predicted"/>
<name>A0A3S5B235_9PLAT</name>
<comment type="caution">
    <text evidence="1">The sequence shown here is derived from an EMBL/GenBank/DDBJ whole genome shotgun (WGS) entry which is preliminary data.</text>
</comment>
<dbReference type="Proteomes" id="UP000784294">
    <property type="component" value="Unassembled WGS sequence"/>
</dbReference>
<organism evidence="1 2">
    <name type="scientific">Protopolystoma xenopodis</name>
    <dbReference type="NCBI Taxonomy" id="117903"/>
    <lineage>
        <taxon>Eukaryota</taxon>
        <taxon>Metazoa</taxon>
        <taxon>Spiralia</taxon>
        <taxon>Lophotrochozoa</taxon>
        <taxon>Platyhelminthes</taxon>
        <taxon>Monogenea</taxon>
        <taxon>Polyopisthocotylea</taxon>
        <taxon>Polystomatidea</taxon>
        <taxon>Polystomatidae</taxon>
        <taxon>Protopolystoma</taxon>
    </lineage>
</organism>
<evidence type="ECO:0000313" key="2">
    <source>
        <dbReference type="Proteomes" id="UP000784294"/>
    </source>
</evidence>
<dbReference type="EMBL" id="CAAALY010010712">
    <property type="protein sequence ID" value="VEL11057.1"/>
    <property type="molecule type" value="Genomic_DNA"/>
</dbReference>